<feature type="region of interest" description="Disordered" evidence="1">
    <location>
        <begin position="174"/>
        <end position="195"/>
    </location>
</feature>
<keyword evidence="3" id="KW-1185">Reference proteome</keyword>
<protein>
    <recommendedName>
        <fullName evidence="4">SprT-like family protein</fullName>
    </recommendedName>
</protein>
<reference evidence="2 3" key="1">
    <citation type="submission" date="2018-09" db="EMBL/GenBank/DDBJ databases">
        <title>Insights into the microbiota of Asian seabass (Lates calcarifer) with tenacibaculosis symptoms and description of sp. nov. Tenacibaculum singaporense.</title>
        <authorList>
            <person name="Miyake S."/>
            <person name="Soh M."/>
            <person name="Azman M.N."/>
            <person name="Ngoh S.Y."/>
            <person name="Orban L."/>
            <person name="Seedorf H."/>
        </authorList>
    </citation>
    <scope>NUCLEOTIDE SEQUENCE [LARGE SCALE GENOMIC DNA]</scope>
    <source>
        <strain evidence="2 3">DSM 13764</strain>
    </source>
</reference>
<sequence length="633" mass="70432">MEQRNKQIANLLKLGVFLFGISLLLWNCEKDEIIPNTHTDNTTKPYTLATLNYKELTHDAEFSKSLKKIEKNLSTKNVSSKGSTGKKRLSILTNQIAKIKTKTTISWTFKLENTLKEASVFENLLVRKYNNEFSYFLVSYQGENNTNNGKNTEKSLLYSLSKEDFDFSELDIQARSDSFDTPGEDDGDYGGGGGSTPCNGVWIPEYKSCDAGGNADGHSPQKQWDGSYCSRSQLTGYVIDFSHCTNYTPPGGPSNDIPTDDTSSGGGGSGSSTGGDPIITTPVEDADGNTYTEAQIRANNINRALDNTLSPSDLYYLSDSNNLNLTIEVESFLFENTSPEAKAFTNEAIKNRSIKNIKENFNLTLKSPFKVDMTQVLDSIILPNVNPENKIAAEKFKCIYDKVTKSPKFKDLFIDLFGTNKDINVTFEIADDFVTKPNGRQANGNCGLKNYSLNADGSIKTANVVIKINKNKLTTGSGREISSILMAKTIVHESIHAFLDVKRKDCNAGTTIEHLNNLEFEELIKEYFDGTCATAQEEHEFMFNYLVGTLAPILAEVKDDVIPASQITYVENNPDPVLGIMTDWNWNDFFYNLSLEGLHNTEAFKNKIEKDSRKKALFEHYISGAYGFSKNCN</sequence>
<organism evidence="2 3">
    <name type="scientific">Tenacibaculum mesophilum</name>
    <dbReference type="NCBI Taxonomy" id="104268"/>
    <lineage>
        <taxon>Bacteria</taxon>
        <taxon>Pseudomonadati</taxon>
        <taxon>Bacteroidota</taxon>
        <taxon>Flavobacteriia</taxon>
        <taxon>Flavobacteriales</taxon>
        <taxon>Flavobacteriaceae</taxon>
        <taxon>Tenacibaculum</taxon>
    </lineage>
</organism>
<feature type="region of interest" description="Disordered" evidence="1">
    <location>
        <begin position="249"/>
        <end position="286"/>
    </location>
</feature>
<proteinExistence type="predicted"/>
<evidence type="ECO:0000313" key="2">
    <source>
        <dbReference type="EMBL" id="AZJ33448.1"/>
    </source>
</evidence>
<feature type="compositionally biased region" description="Gly residues" evidence="1">
    <location>
        <begin position="264"/>
        <end position="273"/>
    </location>
</feature>
<name>A0ABN5T7W8_9FLAO</name>
<dbReference type="Proteomes" id="UP000269693">
    <property type="component" value="Chromosome"/>
</dbReference>
<evidence type="ECO:0000313" key="3">
    <source>
        <dbReference type="Proteomes" id="UP000269693"/>
    </source>
</evidence>
<accession>A0ABN5T7W8</accession>
<dbReference type="RefSeq" id="WP_073182006.1">
    <property type="nucleotide sequence ID" value="NZ_CP032544.1"/>
</dbReference>
<dbReference type="EMBL" id="CP032544">
    <property type="protein sequence ID" value="AZJ33448.1"/>
    <property type="molecule type" value="Genomic_DNA"/>
</dbReference>
<gene>
    <name evidence="2" type="ORF">D6200_13090</name>
</gene>
<evidence type="ECO:0008006" key="4">
    <source>
        <dbReference type="Google" id="ProtNLM"/>
    </source>
</evidence>
<evidence type="ECO:0000256" key="1">
    <source>
        <dbReference type="SAM" id="MobiDB-lite"/>
    </source>
</evidence>